<feature type="transmembrane region" description="Helical" evidence="1">
    <location>
        <begin position="160"/>
        <end position="177"/>
    </location>
</feature>
<dbReference type="STRING" id="1300344.I598_3218"/>
<keyword evidence="4" id="KW-1185">Reference proteome</keyword>
<dbReference type="AlphaFoldDB" id="A0A161I9Q1"/>
<gene>
    <name evidence="3" type="primary">oatA_4</name>
    <name evidence="3" type="ORF">I598_3218</name>
</gene>
<feature type="transmembrane region" description="Helical" evidence="1">
    <location>
        <begin position="43"/>
        <end position="63"/>
    </location>
</feature>
<dbReference type="PANTHER" id="PTHR23028">
    <property type="entry name" value="ACETYLTRANSFERASE"/>
    <property type="match status" value="1"/>
</dbReference>
<keyword evidence="1" id="KW-0812">Transmembrane</keyword>
<feature type="transmembrane region" description="Helical" evidence="1">
    <location>
        <begin position="296"/>
        <end position="323"/>
    </location>
</feature>
<dbReference type="Pfam" id="PF01757">
    <property type="entry name" value="Acyl_transf_3"/>
    <property type="match status" value="1"/>
</dbReference>
<dbReference type="GO" id="GO:0016020">
    <property type="term" value="C:membrane"/>
    <property type="evidence" value="ECO:0007669"/>
    <property type="project" value="TreeGrafter"/>
</dbReference>
<keyword evidence="3" id="KW-0012">Acyltransferase</keyword>
<feature type="transmembrane region" description="Helical" evidence="1">
    <location>
        <begin position="129"/>
        <end position="148"/>
    </location>
</feature>
<accession>A0A161I9Q1</accession>
<feature type="transmembrane region" description="Helical" evidence="1">
    <location>
        <begin position="84"/>
        <end position="109"/>
    </location>
</feature>
<sequence length="349" mass="36580">MTAPAHPGLDLPGLTSLRAAAALLVLLYHLTFWGVLDVPGTDAGYAGVGLFFVLSGFVLTWSARPGQSHAGFLWRRFARIYPNHLVTFVAAVVFCLAVGALVTPGLVVADLLLVQAWSPSGETAMSINNVAWSLSCEAAFYVAFPFLLRGLTALRPTPRTTVALAAVAAPLVVGLVWPGLAPWFYHLPLTRAPEFVLGIVAALAVQEGWRPRVGPTVGGILVLGAVVLAGLLAPGTLGTGTLVVTAGLAVPFALLVAAFAAHDLDGPRGWTAHPWLVLAGAVSYAFYLVHELVVRGFVVLGGTGPVAAAGVLLLASAGAYGLYRLVEVPSRRRLLGFRRRDSARRYPAS</sequence>
<feature type="transmembrane region" description="Helical" evidence="1">
    <location>
        <begin position="12"/>
        <end position="31"/>
    </location>
</feature>
<dbReference type="EC" id="2.3.1.-" evidence="3"/>
<dbReference type="GO" id="GO:0016747">
    <property type="term" value="F:acyltransferase activity, transferring groups other than amino-acyl groups"/>
    <property type="evidence" value="ECO:0007669"/>
    <property type="project" value="InterPro"/>
</dbReference>
<organism evidence="3 4">
    <name type="scientific">Isoptericola dokdonensis DS-3</name>
    <dbReference type="NCBI Taxonomy" id="1300344"/>
    <lineage>
        <taxon>Bacteria</taxon>
        <taxon>Bacillati</taxon>
        <taxon>Actinomycetota</taxon>
        <taxon>Actinomycetes</taxon>
        <taxon>Micrococcales</taxon>
        <taxon>Promicromonosporaceae</taxon>
        <taxon>Isoptericola</taxon>
    </lineage>
</organism>
<name>A0A161I9Q1_9MICO</name>
<dbReference type="RefSeq" id="WP_198155710.1">
    <property type="nucleotide sequence ID" value="NZ_CP014209.1"/>
</dbReference>
<dbReference type="KEGG" id="ido:I598_3218"/>
<dbReference type="GO" id="GO:0009103">
    <property type="term" value="P:lipopolysaccharide biosynthetic process"/>
    <property type="evidence" value="ECO:0007669"/>
    <property type="project" value="TreeGrafter"/>
</dbReference>
<reference evidence="3 4" key="1">
    <citation type="submission" date="2016-01" db="EMBL/GenBank/DDBJ databases">
        <title>Complete genome sequence of a soil Actinobacterium, Isoptericola dokdonensis DS-3.</title>
        <authorList>
            <person name="Kwon S.-K."/>
            <person name="Kim J.F."/>
        </authorList>
    </citation>
    <scope>NUCLEOTIDE SEQUENCE [LARGE SCALE GENOMIC DNA]</scope>
    <source>
        <strain evidence="3 4">DS-3</strain>
    </source>
</reference>
<evidence type="ECO:0000313" key="3">
    <source>
        <dbReference type="EMBL" id="ANC32728.1"/>
    </source>
</evidence>
<dbReference type="InterPro" id="IPR050879">
    <property type="entry name" value="Acyltransferase_3"/>
</dbReference>
<feature type="transmembrane region" description="Helical" evidence="1">
    <location>
        <begin position="272"/>
        <end position="290"/>
    </location>
</feature>
<evidence type="ECO:0000256" key="1">
    <source>
        <dbReference type="SAM" id="Phobius"/>
    </source>
</evidence>
<proteinExistence type="predicted"/>
<keyword evidence="1" id="KW-1133">Transmembrane helix</keyword>
<feature type="transmembrane region" description="Helical" evidence="1">
    <location>
        <begin position="241"/>
        <end position="260"/>
    </location>
</feature>
<evidence type="ECO:0000259" key="2">
    <source>
        <dbReference type="Pfam" id="PF01757"/>
    </source>
</evidence>
<dbReference type="EMBL" id="CP014209">
    <property type="protein sequence ID" value="ANC32728.1"/>
    <property type="molecule type" value="Genomic_DNA"/>
</dbReference>
<dbReference type="InterPro" id="IPR002656">
    <property type="entry name" value="Acyl_transf_3_dom"/>
</dbReference>
<feature type="transmembrane region" description="Helical" evidence="1">
    <location>
        <begin position="217"/>
        <end position="235"/>
    </location>
</feature>
<feature type="domain" description="Acyltransferase 3" evidence="2">
    <location>
        <begin position="13"/>
        <end position="322"/>
    </location>
</feature>
<protein>
    <submittedName>
        <fullName evidence="3">O-acetyltransferase OatA</fullName>
        <ecNumber evidence="3">2.3.1.-</ecNumber>
    </submittedName>
</protein>
<evidence type="ECO:0000313" key="4">
    <source>
        <dbReference type="Proteomes" id="UP000076794"/>
    </source>
</evidence>
<keyword evidence="3" id="KW-0808">Transferase</keyword>
<dbReference type="Proteomes" id="UP000076794">
    <property type="component" value="Chromosome"/>
</dbReference>
<keyword evidence="1" id="KW-0472">Membrane</keyword>
<dbReference type="PANTHER" id="PTHR23028:SF53">
    <property type="entry name" value="ACYL_TRANSF_3 DOMAIN-CONTAINING PROTEIN"/>
    <property type="match status" value="1"/>
</dbReference>